<name>A0A1E5C128_9GAMM</name>
<evidence type="ECO:0000313" key="2">
    <source>
        <dbReference type="Proteomes" id="UP000095039"/>
    </source>
</evidence>
<accession>A0A1E5C128</accession>
<dbReference type="Pfam" id="PF22098">
    <property type="entry name" value="DUF6942"/>
    <property type="match status" value="1"/>
</dbReference>
<proteinExistence type="predicted"/>
<comment type="caution">
    <text evidence="1">The sequence shown here is derived from an EMBL/GenBank/DDBJ whole genome shotgun (WGS) entry which is preliminary data.</text>
</comment>
<evidence type="ECO:0008006" key="3">
    <source>
        <dbReference type="Google" id="ProtNLM"/>
    </source>
</evidence>
<organism evidence="1 2">
    <name type="scientific">Enterovibrio norvegicus FF-454</name>
    <dbReference type="NCBI Taxonomy" id="1185651"/>
    <lineage>
        <taxon>Bacteria</taxon>
        <taxon>Pseudomonadati</taxon>
        <taxon>Pseudomonadota</taxon>
        <taxon>Gammaproteobacteria</taxon>
        <taxon>Vibrionales</taxon>
        <taxon>Vibrionaceae</taxon>
        <taxon>Enterovibrio</taxon>
    </lineage>
</organism>
<dbReference type="AlphaFoldDB" id="A0A1E5C128"/>
<dbReference type="InterPro" id="IPR054222">
    <property type="entry name" value="DUF6942"/>
</dbReference>
<reference evidence="1 2" key="1">
    <citation type="journal article" date="2012" name="Science">
        <title>Ecological populations of bacteria act as socially cohesive units of antibiotic production and resistance.</title>
        <authorList>
            <person name="Cordero O.X."/>
            <person name="Wildschutte H."/>
            <person name="Kirkup B."/>
            <person name="Proehl S."/>
            <person name="Ngo L."/>
            <person name="Hussain F."/>
            <person name="Le Roux F."/>
            <person name="Mincer T."/>
            <person name="Polz M.F."/>
        </authorList>
    </citation>
    <scope>NUCLEOTIDE SEQUENCE [LARGE SCALE GENOMIC DNA]</scope>
    <source>
        <strain evidence="1 2">FF-454</strain>
    </source>
</reference>
<keyword evidence="2" id="KW-1185">Reference proteome</keyword>
<protein>
    <recommendedName>
        <fullName evidence="3">Uracil-DNA glycosylase-like domain-containing protein</fullName>
    </recommendedName>
</protein>
<dbReference type="RefSeq" id="WP_016961440.1">
    <property type="nucleotide sequence ID" value="NZ_AJWN02000090.1"/>
</dbReference>
<sequence>MNTVHAFSLGSGNPSINVYVEKAPPLHALWGEMPLTGSHTPLINGDINAIGQAGGNGWRKVFNVYAKLLYALPEHSTLRPQGFATWQRYRDEALLQQASNAALYFGRHDLLTLADSGGIHIIAGKTHAQKLGIAEQCVWLDKDFARHPTLPIVICPYFDYRQLSNQKIDVLTKLMAKL</sequence>
<dbReference type="EMBL" id="AJWN02000090">
    <property type="protein sequence ID" value="OEE59189.1"/>
    <property type="molecule type" value="Genomic_DNA"/>
</dbReference>
<dbReference type="Proteomes" id="UP000095039">
    <property type="component" value="Unassembled WGS sequence"/>
</dbReference>
<evidence type="ECO:0000313" key="1">
    <source>
        <dbReference type="EMBL" id="OEE59189.1"/>
    </source>
</evidence>
<gene>
    <name evidence="1" type="ORF">A1OK_04035</name>
</gene>